<keyword evidence="2" id="KW-1185">Reference proteome</keyword>
<protein>
    <submittedName>
        <fullName evidence="1">Uncharacterized protein</fullName>
    </submittedName>
</protein>
<name>A0ABS5BRF7_9BACT</name>
<reference evidence="1 2" key="1">
    <citation type="submission" date="2021-04" db="EMBL/GenBank/DDBJ databases">
        <authorList>
            <person name="Ivanova A."/>
        </authorList>
    </citation>
    <scope>NUCLEOTIDE SEQUENCE [LARGE SCALE GENOMIC DNA]</scope>
    <source>
        <strain evidence="1 2">G18</strain>
    </source>
</reference>
<dbReference type="RefSeq" id="WP_210654332.1">
    <property type="nucleotide sequence ID" value="NZ_JAGKQQ010000001.1"/>
</dbReference>
<proteinExistence type="predicted"/>
<accession>A0ABS5BRF7</accession>
<sequence length="98" mass="10843">MDANEALEQVKQAVARVAQSISEHEARGGDPNQTVQELQILINELPDQEKLDYYAHAIAIAPQASLNDLGKQLISAMSDEQRQELARLLAKHNTTPLQ</sequence>
<evidence type="ECO:0000313" key="2">
    <source>
        <dbReference type="Proteomes" id="UP000676565"/>
    </source>
</evidence>
<dbReference type="EMBL" id="JAGKQQ010000001">
    <property type="protein sequence ID" value="MBP3956313.1"/>
    <property type="molecule type" value="Genomic_DNA"/>
</dbReference>
<dbReference type="Proteomes" id="UP000676565">
    <property type="component" value="Unassembled WGS sequence"/>
</dbReference>
<organism evidence="1 2">
    <name type="scientific">Gemmata palustris</name>
    <dbReference type="NCBI Taxonomy" id="2822762"/>
    <lineage>
        <taxon>Bacteria</taxon>
        <taxon>Pseudomonadati</taxon>
        <taxon>Planctomycetota</taxon>
        <taxon>Planctomycetia</taxon>
        <taxon>Gemmatales</taxon>
        <taxon>Gemmataceae</taxon>
        <taxon>Gemmata</taxon>
    </lineage>
</organism>
<gene>
    <name evidence="1" type="ORF">J8F10_13565</name>
</gene>
<evidence type="ECO:0000313" key="1">
    <source>
        <dbReference type="EMBL" id="MBP3956313.1"/>
    </source>
</evidence>
<comment type="caution">
    <text evidence="1">The sequence shown here is derived from an EMBL/GenBank/DDBJ whole genome shotgun (WGS) entry which is preliminary data.</text>
</comment>